<comment type="pathway">
    <text evidence="9">Cofactor biosynthesis; adenosylcobalamin biosynthesis; cob(II)yrinate a,c-diamide from sirohydrochlorin (anaerobic route): step 10/10.</text>
</comment>
<dbReference type="HAMAP" id="MF_00027">
    <property type="entry name" value="CobB_CbiA"/>
    <property type="match status" value="1"/>
</dbReference>
<comment type="similarity">
    <text evidence="9">Belongs to the CobB/CbiA family.</text>
</comment>
<dbReference type="CDD" id="cd05388">
    <property type="entry name" value="CobB_N"/>
    <property type="match status" value="1"/>
</dbReference>
<dbReference type="EC" id="6.3.5.11" evidence="9"/>
<dbReference type="InterPro" id="IPR004484">
    <property type="entry name" value="CbiA/CobB_synth"/>
</dbReference>
<evidence type="ECO:0000313" key="12">
    <source>
        <dbReference type="EMBL" id="GLQ06163.1"/>
    </source>
</evidence>
<evidence type="ECO:0000259" key="11">
    <source>
        <dbReference type="Pfam" id="PF07685"/>
    </source>
</evidence>
<dbReference type="PANTHER" id="PTHR43873:SF1">
    <property type="entry name" value="COBYRINATE A,C-DIAMIDE SYNTHASE"/>
    <property type="match status" value="1"/>
</dbReference>
<evidence type="ECO:0000259" key="10">
    <source>
        <dbReference type="Pfam" id="PF01656"/>
    </source>
</evidence>
<reference evidence="12" key="1">
    <citation type="journal article" date="2014" name="Int. J. Syst. Evol. Microbiol.">
        <title>Complete genome of a new Firmicutes species belonging to the dominant human colonic microbiota ('Ruminococcus bicirculans') reveals two chromosomes and a selective capacity to utilize plant glucans.</title>
        <authorList>
            <consortium name="NISC Comparative Sequencing Program"/>
            <person name="Wegmann U."/>
            <person name="Louis P."/>
            <person name="Goesmann A."/>
            <person name="Henrissat B."/>
            <person name="Duncan S.H."/>
            <person name="Flint H.J."/>
        </authorList>
    </citation>
    <scope>NUCLEOTIDE SEQUENCE</scope>
    <source>
        <strain evidence="12">NBRC 103408</strain>
    </source>
</reference>
<evidence type="ECO:0000256" key="2">
    <source>
        <dbReference type="ARBA" id="ARBA00006205"/>
    </source>
</evidence>
<protein>
    <recommendedName>
        <fullName evidence="9">Cobyrinate a,c-diamide synthase</fullName>
        <ecNumber evidence="9">6.3.5.11</ecNumber>
    </recommendedName>
    <alternativeName>
        <fullName evidence="9">Cobyrinic acid a,c-diamide synthetase</fullName>
    </alternativeName>
</protein>
<keyword evidence="8 9" id="KW-0315">Glutamine amidotransferase</keyword>
<dbReference type="SUPFAM" id="SSF52540">
    <property type="entry name" value="P-loop containing nucleoside triphosphate hydrolases"/>
    <property type="match status" value="1"/>
</dbReference>
<evidence type="ECO:0000313" key="13">
    <source>
        <dbReference type="Proteomes" id="UP001161409"/>
    </source>
</evidence>
<dbReference type="Gene3D" id="3.40.50.300">
    <property type="entry name" value="P-loop containing nucleotide triphosphate hydrolases"/>
    <property type="match status" value="1"/>
</dbReference>
<keyword evidence="6 9" id="KW-0067">ATP-binding</keyword>
<evidence type="ECO:0000256" key="4">
    <source>
        <dbReference type="ARBA" id="ARBA00022598"/>
    </source>
</evidence>
<evidence type="ECO:0000256" key="9">
    <source>
        <dbReference type="HAMAP-Rule" id="MF_00027"/>
    </source>
</evidence>
<comment type="caution">
    <text evidence="12">The sequence shown here is derived from an EMBL/GenBank/DDBJ whole genome shotgun (WGS) entry which is preliminary data.</text>
</comment>
<comment type="function">
    <text evidence="9">Catalyzes the ATP-dependent amidation of the two carboxylate groups at positions a and c of cobyrinate, using either L-glutamine or ammonia as the nitrogen source.</text>
</comment>
<feature type="site" description="Increases nucleophilicity of active site Cys" evidence="9">
    <location>
        <position position="435"/>
    </location>
</feature>
<comment type="miscellaneous">
    <text evidence="9">The a and c carboxylates of cobyrinate are activated for nucleophilic attack via formation of a phosphorylated intermediate by ATP. CbiA catalyzes first the amidation of the c-carboxylate, and then that of the a-carboxylate.</text>
</comment>
<comment type="domain">
    <text evidence="9">Comprises of two domains. The C-terminal domain contains the binding site for glutamine and catalyzes the hydrolysis of this substrate to glutamate and ammonia. The N-terminal domain is anticipated to bind ATP and cobyrinate and catalyzes the ultimate synthesis of the diamide product. The ammonia produced via the glutaminase domain is probably translocated to the adjacent domain via a molecular tunnel, where it reacts with an activated intermediate.</text>
</comment>
<dbReference type="Pfam" id="PF01656">
    <property type="entry name" value="CbiA"/>
    <property type="match status" value="1"/>
</dbReference>
<gene>
    <name evidence="9" type="primary">cbiA</name>
    <name evidence="12" type="ORF">GCM10007924_13840</name>
</gene>
<dbReference type="EMBL" id="BSNF01000006">
    <property type="protein sequence ID" value="GLQ06163.1"/>
    <property type="molecule type" value="Genomic_DNA"/>
</dbReference>
<organism evidence="12 13">
    <name type="scientific">Sneathiella chinensis</name>
    <dbReference type="NCBI Taxonomy" id="349750"/>
    <lineage>
        <taxon>Bacteria</taxon>
        <taxon>Pseudomonadati</taxon>
        <taxon>Pseudomonadota</taxon>
        <taxon>Alphaproteobacteria</taxon>
        <taxon>Sneathiellales</taxon>
        <taxon>Sneathiellaceae</taxon>
        <taxon>Sneathiella</taxon>
    </lineage>
</organism>
<keyword evidence="7 9" id="KW-0460">Magnesium</keyword>
<dbReference type="NCBIfam" id="TIGR00379">
    <property type="entry name" value="cobB"/>
    <property type="match status" value="1"/>
</dbReference>
<dbReference type="Proteomes" id="UP001161409">
    <property type="component" value="Unassembled WGS sequence"/>
</dbReference>
<evidence type="ECO:0000256" key="7">
    <source>
        <dbReference type="ARBA" id="ARBA00022842"/>
    </source>
</evidence>
<dbReference type="Gene3D" id="3.40.50.880">
    <property type="match status" value="1"/>
</dbReference>
<name>A0ABQ5U357_9PROT</name>
<evidence type="ECO:0000256" key="5">
    <source>
        <dbReference type="ARBA" id="ARBA00022741"/>
    </source>
</evidence>
<evidence type="ECO:0000256" key="1">
    <source>
        <dbReference type="ARBA" id="ARBA00001946"/>
    </source>
</evidence>
<evidence type="ECO:0000256" key="3">
    <source>
        <dbReference type="ARBA" id="ARBA00022573"/>
    </source>
</evidence>
<feature type="active site" description="Nucleophile" evidence="9">
    <location>
        <position position="332"/>
    </location>
</feature>
<comment type="cofactor">
    <cofactor evidence="1 9">
        <name>Mg(2+)</name>
        <dbReference type="ChEBI" id="CHEBI:18420"/>
    </cofactor>
</comment>
<dbReference type="InterPro" id="IPR027417">
    <property type="entry name" value="P-loop_NTPase"/>
</dbReference>
<feature type="domain" description="CobQ/CobB/MinD/ParA nucleotide binding" evidence="10">
    <location>
        <begin position="10"/>
        <end position="190"/>
    </location>
</feature>
<dbReference type="PROSITE" id="PS51274">
    <property type="entry name" value="GATASE_COBBQ"/>
    <property type="match status" value="1"/>
</dbReference>
<dbReference type="PANTHER" id="PTHR43873">
    <property type="entry name" value="COBYRINATE A,C-DIAMIDE SYNTHASE"/>
    <property type="match status" value="1"/>
</dbReference>
<keyword evidence="4 9" id="KW-0436">Ligase</keyword>
<feature type="domain" description="CobB/CobQ-like glutamine amidotransferase" evidence="11">
    <location>
        <begin position="249"/>
        <end position="437"/>
    </location>
</feature>
<dbReference type="InterPro" id="IPR002586">
    <property type="entry name" value="CobQ/CobB/MinD/ParA_Nub-bd_dom"/>
</dbReference>
<dbReference type="Pfam" id="PF07685">
    <property type="entry name" value="GATase_3"/>
    <property type="match status" value="1"/>
</dbReference>
<evidence type="ECO:0000256" key="8">
    <source>
        <dbReference type="ARBA" id="ARBA00022962"/>
    </source>
</evidence>
<dbReference type="InterPro" id="IPR029062">
    <property type="entry name" value="Class_I_gatase-like"/>
</dbReference>
<reference evidence="12" key="2">
    <citation type="submission" date="2023-01" db="EMBL/GenBank/DDBJ databases">
        <title>Draft genome sequence of Sneathiella chinensis strain NBRC 103408.</title>
        <authorList>
            <person name="Sun Q."/>
            <person name="Mori K."/>
        </authorList>
    </citation>
    <scope>NUCLEOTIDE SEQUENCE</scope>
    <source>
        <strain evidence="12">NBRC 103408</strain>
    </source>
</reference>
<keyword evidence="3 9" id="KW-0169">Cobalamin biosynthesis</keyword>
<keyword evidence="5 9" id="KW-0547">Nucleotide-binding</keyword>
<comment type="catalytic activity">
    <reaction evidence="9">
        <text>cob(II)yrinate + 2 L-glutamine + 2 ATP + 2 H2O = cob(II)yrinate a,c diamide + 2 L-glutamate + 2 ADP + 2 phosphate + 2 H(+)</text>
        <dbReference type="Rhea" id="RHEA:26289"/>
        <dbReference type="ChEBI" id="CHEBI:15377"/>
        <dbReference type="ChEBI" id="CHEBI:15378"/>
        <dbReference type="ChEBI" id="CHEBI:29985"/>
        <dbReference type="ChEBI" id="CHEBI:30616"/>
        <dbReference type="ChEBI" id="CHEBI:43474"/>
        <dbReference type="ChEBI" id="CHEBI:58359"/>
        <dbReference type="ChEBI" id="CHEBI:58537"/>
        <dbReference type="ChEBI" id="CHEBI:58894"/>
        <dbReference type="ChEBI" id="CHEBI:456216"/>
        <dbReference type="EC" id="6.3.5.11"/>
    </reaction>
</comment>
<comment type="similarity">
    <text evidence="2">Belongs to the CobB/CobQ family. CobQ subfamily.</text>
</comment>
<proteinExistence type="inferred from homology"/>
<dbReference type="NCBIfam" id="NF002204">
    <property type="entry name" value="PRK01077.1"/>
    <property type="match status" value="1"/>
</dbReference>
<sequence length="443" mass="46774">MTSAAAPAVLVAAPSSGSGKTVITLSLLRAFRNRGISVGSFKTGPDYIDPAFHAAASGNPCINLDPWAMRPETIHGLAGHLSAHNDLIMGEGVMGLFDGARDGSGSTADLAALLDIPVILIVDAKGMSQSAAALIKGFATFRRDVRIAGVLFNRVGSAVHKTMLADACRQAGVPPLGFVPRSTSLQLEHRHLGLVQAREKLGMDGFLDAAAQIVAENVDLDLIRDMACPARTGSPAAPPTTTVPAPGRTIAVAEDDAFSFTYPHILMGWRNAGAEIRFFSPLRDEAPAQDTDFIFLPGGYPELHAERLSGNDQFRAGMRSAAEKGTFIYGECGGFMTLSRSLTDRTGKTHPMLDLLPVHTSFEKPRIHLGYRRVQLCGASPFGQAGDAFMAHEFHYADAVPEQGATPLFTATNAAGDDLGAVGVRRGSVSGSFIHLIDKGISS</sequence>
<accession>A0ABQ5U357</accession>
<dbReference type="InterPro" id="IPR011698">
    <property type="entry name" value="GATase_3"/>
</dbReference>
<dbReference type="SUPFAM" id="SSF52317">
    <property type="entry name" value="Class I glutamine amidotransferase-like"/>
    <property type="match status" value="1"/>
</dbReference>
<evidence type="ECO:0000256" key="6">
    <source>
        <dbReference type="ARBA" id="ARBA00022840"/>
    </source>
</evidence>
<keyword evidence="13" id="KW-1185">Reference proteome</keyword>
<dbReference type="RefSeq" id="WP_169560221.1">
    <property type="nucleotide sequence ID" value="NZ_BSNF01000006.1"/>
</dbReference>